<name>A0AAN9QAT0_CANGL</name>
<gene>
    <name evidence="1" type="ORF">VNO77_22677</name>
</gene>
<accession>A0AAN9QAT0</accession>
<reference evidence="1 2" key="1">
    <citation type="submission" date="2024-01" db="EMBL/GenBank/DDBJ databases">
        <title>The genomes of 5 underutilized Papilionoideae crops provide insights into root nodulation and disease resistanc.</title>
        <authorList>
            <person name="Jiang F."/>
        </authorList>
    </citation>
    <scope>NUCLEOTIDE SEQUENCE [LARGE SCALE GENOMIC DNA]</scope>
    <source>
        <strain evidence="1">LVBAO_FW01</strain>
        <tissue evidence="1">Leaves</tissue>
    </source>
</reference>
<organism evidence="1 2">
    <name type="scientific">Canavalia gladiata</name>
    <name type="common">Sword bean</name>
    <name type="synonym">Dolichos gladiatus</name>
    <dbReference type="NCBI Taxonomy" id="3824"/>
    <lineage>
        <taxon>Eukaryota</taxon>
        <taxon>Viridiplantae</taxon>
        <taxon>Streptophyta</taxon>
        <taxon>Embryophyta</taxon>
        <taxon>Tracheophyta</taxon>
        <taxon>Spermatophyta</taxon>
        <taxon>Magnoliopsida</taxon>
        <taxon>eudicotyledons</taxon>
        <taxon>Gunneridae</taxon>
        <taxon>Pentapetalae</taxon>
        <taxon>rosids</taxon>
        <taxon>fabids</taxon>
        <taxon>Fabales</taxon>
        <taxon>Fabaceae</taxon>
        <taxon>Papilionoideae</taxon>
        <taxon>50 kb inversion clade</taxon>
        <taxon>NPAAA clade</taxon>
        <taxon>indigoferoid/millettioid clade</taxon>
        <taxon>Phaseoleae</taxon>
        <taxon>Canavalia</taxon>
    </lineage>
</organism>
<dbReference type="AlphaFoldDB" id="A0AAN9QAT0"/>
<evidence type="ECO:0000313" key="1">
    <source>
        <dbReference type="EMBL" id="KAK7328566.1"/>
    </source>
</evidence>
<keyword evidence="2" id="KW-1185">Reference proteome</keyword>
<sequence>MVTNGCKCNQLKRFEAATDFGKTVTLILGKRTMEISRVRKTCLLRWGYKWIRIRKIQHNLACAFSVLVHSGKERKRSWLVQYMLFRPLKRRLFIYTSNAVL</sequence>
<dbReference type="EMBL" id="JAYMYQ010000005">
    <property type="protein sequence ID" value="KAK7328566.1"/>
    <property type="molecule type" value="Genomic_DNA"/>
</dbReference>
<dbReference type="Proteomes" id="UP001367508">
    <property type="component" value="Unassembled WGS sequence"/>
</dbReference>
<proteinExistence type="predicted"/>
<comment type="caution">
    <text evidence="1">The sequence shown here is derived from an EMBL/GenBank/DDBJ whole genome shotgun (WGS) entry which is preliminary data.</text>
</comment>
<protein>
    <submittedName>
        <fullName evidence="1">Uncharacterized protein</fullName>
    </submittedName>
</protein>
<evidence type="ECO:0000313" key="2">
    <source>
        <dbReference type="Proteomes" id="UP001367508"/>
    </source>
</evidence>